<reference evidence="1" key="1">
    <citation type="submission" date="2018-05" db="EMBL/GenBank/DDBJ databases">
        <authorList>
            <person name="Lanie J.A."/>
            <person name="Ng W.-L."/>
            <person name="Kazmierczak K.M."/>
            <person name="Andrzejewski T.M."/>
            <person name="Davidsen T.M."/>
            <person name="Wayne K.J."/>
            <person name="Tettelin H."/>
            <person name="Glass J.I."/>
            <person name="Rusch D."/>
            <person name="Podicherti R."/>
            <person name="Tsui H.-C.T."/>
            <person name="Winkler M.E."/>
        </authorList>
    </citation>
    <scope>NUCLEOTIDE SEQUENCE</scope>
</reference>
<proteinExistence type="predicted"/>
<sequence length="192" mass="21910">MKFLYIGIFFRFIFCVSDASFAAESSIIPFQLSPSSKPMLHLGGLQDENGINPVSGIQIQPTNNLLLGGVLSPRNYENDLSLYYHVLIGYVPNWKLLKFSTNMIQVGMHRYRFGDNGGVRWFSFSVTEAAQIGSLNLNVCWNRLFTQQWERNTVLVSTKIKVFRDLYLQPGAIAFFTPEFDYSPFLLMSINL</sequence>
<protein>
    <submittedName>
        <fullName evidence="1">Uncharacterized protein</fullName>
    </submittedName>
</protein>
<dbReference type="EMBL" id="UINC01002068">
    <property type="protein sequence ID" value="SUZ92558.1"/>
    <property type="molecule type" value="Genomic_DNA"/>
</dbReference>
<name>A0A381RNN3_9ZZZZ</name>
<dbReference type="AlphaFoldDB" id="A0A381RNN3"/>
<gene>
    <name evidence="1" type="ORF">METZ01_LOCUS45412</name>
</gene>
<evidence type="ECO:0000313" key="1">
    <source>
        <dbReference type="EMBL" id="SUZ92558.1"/>
    </source>
</evidence>
<accession>A0A381RNN3</accession>
<organism evidence="1">
    <name type="scientific">marine metagenome</name>
    <dbReference type="NCBI Taxonomy" id="408172"/>
    <lineage>
        <taxon>unclassified sequences</taxon>
        <taxon>metagenomes</taxon>
        <taxon>ecological metagenomes</taxon>
    </lineage>
</organism>